<sequence>MLCSVCEGHGTITQATAKDCTCCYGSGSILVSYKCQSCDSSGCESCTQGRVSGTKTCPSCDGSCQTIVYTKVTCPSCS</sequence>
<evidence type="ECO:0000313" key="1">
    <source>
        <dbReference type="EMBL" id="GES87725.1"/>
    </source>
</evidence>
<reference evidence="1" key="1">
    <citation type="submission" date="2019-10" db="EMBL/GenBank/DDBJ databases">
        <title>Conservation and host-specific expression of non-tandemly repeated heterogenous ribosome RNA gene in arbuscular mycorrhizal fungi.</title>
        <authorList>
            <person name="Maeda T."/>
            <person name="Kobayashi Y."/>
            <person name="Nakagawa T."/>
            <person name="Ezawa T."/>
            <person name="Yamaguchi K."/>
            <person name="Bino T."/>
            <person name="Nishimoto Y."/>
            <person name="Shigenobu S."/>
            <person name="Kawaguchi M."/>
        </authorList>
    </citation>
    <scope>NUCLEOTIDE SEQUENCE</scope>
    <source>
        <strain evidence="1">HR1</strain>
    </source>
</reference>
<dbReference type="EMBL" id="BLAL01000169">
    <property type="protein sequence ID" value="GES87725.1"/>
    <property type="molecule type" value="Genomic_DNA"/>
</dbReference>
<dbReference type="AlphaFoldDB" id="A0A8H3QNY1"/>
<dbReference type="Proteomes" id="UP000615446">
    <property type="component" value="Unassembled WGS sequence"/>
</dbReference>
<organism evidence="1 2">
    <name type="scientific">Rhizophagus clarus</name>
    <dbReference type="NCBI Taxonomy" id="94130"/>
    <lineage>
        <taxon>Eukaryota</taxon>
        <taxon>Fungi</taxon>
        <taxon>Fungi incertae sedis</taxon>
        <taxon>Mucoromycota</taxon>
        <taxon>Glomeromycotina</taxon>
        <taxon>Glomeromycetes</taxon>
        <taxon>Glomerales</taxon>
        <taxon>Glomeraceae</taxon>
        <taxon>Rhizophagus</taxon>
    </lineage>
</organism>
<accession>A0A8H3QNY1</accession>
<gene>
    <name evidence="1" type="ORF">RCL2_001471100</name>
</gene>
<evidence type="ECO:0000313" key="2">
    <source>
        <dbReference type="Proteomes" id="UP000615446"/>
    </source>
</evidence>
<dbReference type="OrthoDB" id="3355217at2759"/>
<name>A0A8H3QNY1_9GLOM</name>
<proteinExistence type="predicted"/>
<comment type="caution">
    <text evidence="1">The sequence shown here is derived from an EMBL/GenBank/DDBJ whole genome shotgun (WGS) entry which is preliminary data.</text>
</comment>
<protein>
    <submittedName>
        <fullName evidence="1">Uncharacterized protein</fullName>
    </submittedName>
</protein>